<dbReference type="AlphaFoldDB" id="A0AAX6Q2R4"/>
<evidence type="ECO:0000259" key="4">
    <source>
        <dbReference type="SMART" id="SM00207"/>
    </source>
</evidence>
<gene>
    <name evidence="6" type="primary">Tnfsf9</name>
</gene>
<dbReference type="GeneID" id="101711392"/>
<dbReference type="PANTHER" id="PTHR15153:SF0">
    <property type="entry name" value="TUMOR NECROSIS FACTOR LIGAND SUPERFAMILY MEMBER 9"/>
    <property type="match status" value="1"/>
</dbReference>
<sequence>MSSRPDFSADPEAPWTSAPLSPACRLLRWGLGAAALLVAVAGGAAIGTWVVAPYLAAPGASPAPSRGLHRSSASSVQPGPTEEPELTARLLARNVTLGNGTLSWYSHQGIAGVHLSPGLTYDEHRQELVVAKAGHYQVCLHLELSHVLPTSRDSGKVSLALHLEPPQAEATAHPLAVDLSPYSSLPVQGSRCQPLQMADLQRLSVHLSVYLPTGGSKHQAWQLAQPATQPATKLELFRLSADVPDRRLST</sequence>
<dbReference type="PANTHER" id="PTHR15153">
    <property type="entry name" value="TUMOR NECROSIS FACTOR LIGAND SUPERFAMILY MEMBER 9"/>
    <property type="match status" value="1"/>
</dbReference>
<evidence type="ECO:0000256" key="1">
    <source>
        <dbReference type="ARBA" id="ARBA00008670"/>
    </source>
</evidence>
<dbReference type="InterPro" id="IPR008983">
    <property type="entry name" value="Tumour_necrosis_fac-like_dom"/>
</dbReference>
<dbReference type="GO" id="GO:0045585">
    <property type="term" value="P:positive regulation of cytotoxic T cell differentiation"/>
    <property type="evidence" value="ECO:0007669"/>
    <property type="project" value="TreeGrafter"/>
</dbReference>
<keyword evidence="3" id="KW-0812">Transmembrane</keyword>
<dbReference type="CTD" id="8744"/>
<keyword evidence="3" id="KW-0472">Membrane</keyword>
<evidence type="ECO:0000256" key="3">
    <source>
        <dbReference type="SAM" id="Phobius"/>
    </source>
</evidence>
<dbReference type="InterPro" id="IPR042373">
    <property type="entry name" value="TNFSF9"/>
</dbReference>
<comment type="similarity">
    <text evidence="1">Belongs to the tumor necrosis factor family.</text>
</comment>
<evidence type="ECO:0000256" key="2">
    <source>
        <dbReference type="SAM" id="MobiDB-lite"/>
    </source>
</evidence>
<dbReference type="Proteomes" id="UP000694906">
    <property type="component" value="Unplaced"/>
</dbReference>
<dbReference type="GO" id="GO:0005164">
    <property type="term" value="F:tumor necrosis factor receptor binding"/>
    <property type="evidence" value="ECO:0007669"/>
    <property type="project" value="InterPro"/>
</dbReference>
<dbReference type="GO" id="GO:0005886">
    <property type="term" value="C:plasma membrane"/>
    <property type="evidence" value="ECO:0007669"/>
    <property type="project" value="TreeGrafter"/>
</dbReference>
<dbReference type="KEGG" id="hgl:101711392"/>
<feature type="transmembrane region" description="Helical" evidence="3">
    <location>
        <begin position="29"/>
        <end position="56"/>
    </location>
</feature>
<dbReference type="RefSeq" id="XP_004866122.1">
    <property type="nucleotide sequence ID" value="XM_004866065.2"/>
</dbReference>
<dbReference type="InterPro" id="IPR006052">
    <property type="entry name" value="TNF_dom"/>
</dbReference>
<dbReference type="GO" id="GO:0006955">
    <property type="term" value="P:immune response"/>
    <property type="evidence" value="ECO:0007669"/>
    <property type="project" value="InterPro"/>
</dbReference>
<evidence type="ECO:0000313" key="5">
    <source>
        <dbReference type="Proteomes" id="UP000694906"/>
    </source>
</evidence>
<organism evidence="5 6">
    <name type="scientific">Heterocephalus glaber</name>
    <name type="common">Naked mole rat</name>
    <dbReference type="NCBI Taxonomy" id="10181"/>
    <lineage>
        <taxon>Eukaryota</taxon>
        <taxon>Metazoa</taxon>
        <taxon>Chordata</taxon>
        <taxon>Craniata</taxon>
        <taxon>Vertebrata</taxon>
        <taxon>Euteleostomi</taxon>
        <taxon>Mammalia</taxon>
        <taxon>Eutheria</taxon>
        <taxon>Euarchontoglires</taxon>
        <taxon>Glires</taxon>
        <taxon>Rodentia</taxon>
        <taxon>Hystricomorpha</taxon>
        <taxon>Bathyergidae</taxon>
        <taxon>Heterocephalus</taxon>
    </lineage>
</organism>
<keyword evidence="5" id="KW-1185">Reference proteome</keyword>
<name>A0AAX6Q2R4_HETGA</name>
<keyword evidence="3" id="KW-1133">Transmembrane helix</keyword>
<dbReference type="SMART" id="SM00207">
    <property type="entry name" value="TNF"/>
    <property type="match status" value="1"/>
</dbReference>
<dbReference type="Gene3D" id="2.60.120.40">
    <property type="match status" value="1"/>
</dbReference>
<accession>A0AAX6Q2R4</accession>
<feature type="region of interest" description="Disordered" evidence="2">
    <location>
        <begin position="62"/>
        <end position="83"/>
    </location>
</feature>
<proteinExistence type="inferred from homology"/>
<reference evidence="6" key="1">
    <citation type="submission" date="2025-08" db="UniProtKB">
        <authorList>
            <consortium name="RefSeq"/>
        </authorList>
    </citation>
    <scope>IDENTIFICATION</scope>
</reference>
<protein>
    <submittedName>
        <fullName evidence="6">Tumor necrosis factor ligand superfamily member 9</fullName>
    </submittedName>
</protein>
<feature type="domain" description="THD" evidence="4">
    <location>
        <begin position="86"/>
        <end position="239"/>
    </location>
</feature>
<evidence type="ECO:0000313" key="6">
    <source>
        <dbReference type="RefSeq" id="XP_004866122.1"/>
    </source>
</evidence>
<dbReference type="GO" id="GO:0042104">
    <property type="term" value="P:positive regulation of activated T cell proliferation"/>
    <property type="evidence" value="ECO:0007669"/>
    <property type="project" value="TreeGrafter"/>
</dbReference>